<feature type="transmembrane region" description="Helical" evidence="5">
    <location>
        <begin position="537"/>
        <end position="562"/>
    </location>
</feature>
<feature type="transmembrane region" description="Helical" evidence="5">
    <location>
        <begin position="628"/>
        <end position="652"/>
    </location>
</feature>
<dbReference type="PANTHER" id="PTHR23121">
    <property type="entry name" value="SODIUM-DEPENDENT GLUCOSE TRANSPORTER 1"/>
    <property type="match status" value="1"/>
</dbReference>
<dbReference type="Proteomes" id="UP000085678">
    <property type="component" value="Unplaced"/>
</dbReference>
<dbReference type="GeneID" id="106164526"/>
<dbReference type="InterPro" id="IPR011701">
    <property type="entry name" value="MFS"/>
</dbReference>
<keyword evidence="3 5" id="KW-0472">Membrane</keyword>
<feature type="compositionally biased region" description="Polar residues" evidence="4">
    <location>
        <begin position="404"/>
        <end position="430"/>
    </location>
</feature>
<evidence type="ECO:0000256" key="3">
    <source>
        <dbReference type="ARBA" id="ARBA00023136"/>
    </source>
</evidence>
<dbReference type="Pfam" id="PF07690">
    <property type="entry name" value="MFS_1"/>
    <property type="match status" value="2"/>
</dbReference>
<proteinExistence type="predicted"/>
<gene>
    <name evidence="7" type="primary">LOC106164526</name>
</gene>
<dbReference type="Gene3D" id="1.20.1250.20">
    <property type="entry name" value="MFS general substrate transporter like domains"/>
    <property type="match status" value="2"/>
</dbReference>
<organism evidence="6 7">
    <name type="scientific">Lingula anatina</name>
    <name type="common">Brachiopod</name>
    <name type="synonym">Lingula unguis</name>
    <dbReference type="NCBI Taxonomy" id="7574"/>
    <lineage>
        <taxon>Eukaryota</taxon>
        <taxon>Metazoa</taxon>
        <taxon>Spiralia</taxon>
        <taxon>Lophotrochozoa</taxon>
        <taxon>Brachiopoda</taxon>
        <taxon>Linguliformea</taxon>
        <taxon>Lingulata</taxon>
        <taxon>Lingulida</taxon>
        <taxon>Linguloidea</taxon>
        <taxon>Lingulidae</taxon>
        <taxon>Lingula</taxon>
    </lineage>
</organism>
<evidence type="ECO:0000313" key="6">
    <source>
        <dbReference type="Proteomes" id="UP000085678"/>
    </source>
</evidence>
<dbReference type="KEGG" id="lak:106164526"/>
<feature type="transmembrane region" description="Helical" evidence="5">
    <location>
        <begin position="603"/>
        <end position="622"/>
    </location>
</feature>
<feature type="region of interest" description="Disordered" evidence="4">
    <location>
        <begin position="742"/>
        <end position="763"/>
    </location>
</feature>
<feature type="transmembrane region" description="Helical" evidence="5">
    <location>
        <begin position="33"/>
        <end position="54"/>
    </location>
</feature>
<feature type="transmembrane region" description="Helical" evidence="5">
    <location>
        <begin position="574"/>
        <end position="591"/>
    </location>
</feature>
<feature type="transmembrane region" description="Helical" evidence="5">
    <location>
        <begin position="486"/>
        <end position="507"/>
    </location>
</feature>
<feature type="compositionally biased region" description="Low complexity" evidence="4">
    <location>
        <begin position="282"/>
        <end position="376"/>
    </location>
</feature>
<dbReference type="GO" id="GO:0022857">
    <property type="term" value="F:transmembrane transporter activity"/>
    <property type="evidence" value="ECO:0007669"/>
    <property type="project" value="InterPro"/>
</dbReference>
<accession>A0A2R2MK72</accession>
<reference evidence="7" key="1">
    <citation type="submission" date="2025-08" db="UniProtKB">
        <authorList>
            <consortium name="RefSeq"/>
        </authorList>
    </citation>
    <scope>IDENTIFICATION</scope>
    <source>
        <tissue evidence="7">Gonads</tissue>
    </source>
</reference>
<dbReference type="RefSeq" id="XP_023930621.1">
    <property type="nucleotide sequence ID" value="XM_024074853.1"/>
</dbReference>
<evidence type="ECO:0000256" key="5">
    <source>
        <dbReference type="SAM" id="Phobius"/>
    </source>
</evidence>
<feature type="compositionally biased region" description="Low complexity" evidence="4">
    <location>
        <begin position="384"/>
        <end position="402"/>
    </location>
</feature>
<dbReference type="OrthoDB" id="546893at2759"/>
<evidence type="ECO:0000313" key="7">
    <source>
        <dbReference type="RefSeq" id="XP_023930621.1"/>
    </source>
</evidence>
<dbReference type="InParanoid" id="A0A2R2MK72"/>
<feature type="transmembrane region" description="Helical" evidence="5">
    <location>
        <begin position="96"/>
        <end position="115"/>
    </location>
</feature>
<sequence length="779" mass="84721">MADDEDVMFDRASLLTNKVKTWEKGEGRYFKTVSLCIAFMGLGACIALPGPTLIDLREQVQTTVQYISYIFSGRSAGYLGGSILGGIVFDHMNHHLFLSAIMLLTAVATFLLPFVKKLWLLAFAMAAQGIAMGCLDTGGNALCLSIWGKHSGPYMQAMHFAFGIGAFLAPLVAEPLLSHPPNNISVLNNLSEREIYSDISQRVKRNAISNETTPTVSTVKLTTLFSSPATEHHKKPKKTESENQSPNAADATIVKDELQKARDSKKISVWSDPITSTNAYFLSTSSTTPSKPLSSETKLTTNKLPTTTPTPATIFSTLTNTTPHTPPTTTSATSTITTTTTTTTPTATTTTTTPPTTLSPTNTKVATTHTTTTTTSPRPPPTTTPTATTTTTTTTTTITPPTTLSPANTKFATTPTPSQKQLPNTVSPSDSVVPRGEGKDNSSNITVTPPASDDISDVTKETNSSVIGGRIQELLETIKSASKMQYAYIGLGIFLLLCSALFLVTCCSEYRNPPRVQNEEIEISDTRKDPWCFKLQLLFLLFLFYALYVGLEISFGGLVTTFAYEDLHWDKPRAVQLVTVFYGALSAARGLSICISKFMTPSLMLVLDLGLSAFSVTIMMFFAEKYEIVMWLSTASYGMGLASIFPAGISWAENYIHLSGKATSVFVVGAALGELFFPPLLGYFIKGHSMYFVYITCGANILTCVVFVIMYRLASSRGERYLKLPQRLEFDNDADDTMEMEHFDSKPTHPLLPSSPGHSQAKKKVTFDIKKLKNGGKQD</sequence>
<dbReference type="SUPFAM" id="SSF103473">
    <property type="entry name" value="MFS general substrate transporter"/>
    <property type="match status" value="2"/>
</dbReference>
<keyword evidence="1 5" id="KW-0812">Transmembrane</keyword>
<protein>
    <submittedName>
        <fullName evidence="7">Sodium-dependent glucose transporter 1-like</fullName>
    </submittedName>
</protein>
<feature type="region of interest" description="Disordered" evidence="4">
    <location>
        <begin position="281"/>
        <end position="462"/>
    </location>
</feature>
<dbReference type="AlphaFoldDB" id="A0A2R2MK72"/>
<feature type="transmembrane region" description="Helical" evidence="5">
    <location>
        <begin position="691"/>
        <end position="714"/>
    </location>
</feature>
<feature type="region of interest" description="Disordered" evidence="4">
    <location>
        <begin position="225"/>
        <end position="251"/>
    </location>
</feature>
<dbReference type="PANTHER" id="PTHR23121:SF9">
    <property type="entry name" value="SODIUM-DEPENDENT GLUCOSE TRANSPORTER 1"/>
    <property type="match status" value="1"/>
</dbReference>
<evidence type="ECO:0000256" key="4">
    <source>
        <dbReference type="SAM" id="MobiDB-lite"/>
    </source>
</evidence>
<name>A0A2R2MK72_LINAN</name>
<evidence type="ECO:0000256" key="1">
    <source>
        <dbReference type="ARBA" id="ARBA00022692"/>
    </source>
</evidence>
<keyword evidence="6" id="KW-1185">Reference proteome</keyword>
<keyword evidence="2 5" id="KW-1133">Transmembrane helix</keyword>
<feature type="transmembrane region" description="Helical" evidence="5">
    <location>
        <begin position="66"/>
        <end position="89"/>
    </location>
</feature>
<evidence type="ECO:0000256" key="2">
    <source>
        <dbReference type="ARBA" id="ARBA00022989"/>
    </source>
</evidence>
<dbReference type="InterPro" id="IPR036259">
    <property type="entry name" value="MFS_trans_sf"/>
</dbReference>
<feature type="transmembrane region" description="Helical" evidence="5">
    <location>
        <begin position="664"/>
        <end position="685"/>
    </location>
</feature>